<keyword evidence="2" id="KW-0808">Transferase</keyword>
<reference evidence="2 3" key="1">
    <citation type="journal article" date="2018" name="bioRxiv">
        <title>Evidence of independent acquisition and adaption of ultra-small bacteria to human hosts across the highly diverse yet reduced genomes of the phylum Saccharibacteria.</title>
        <authorList>
            <person name="McLean J.S."/>
            <person name="Bor B."/>
            <person name="To T.T."/>
            <person name="Liu Q."/>
            <person name="Kearns K.A."/>
            <person name="Solden L.M."/>
            <person name="Wrighton K.C."/>
            <person name="He X."/>
            <person name="Shi W."/>
        </authorList>
    </citation>
    <scope>NUCLEOTIDE SEQUENCE [LARGE SCALE GENOMIC DNA]</scope>
    <source>
        <strain evidence="2 3">TM7_G3_2_Rum_HOT_351B</strain>
    </source>
</reference>
<dbReference type="Pfam" id="PF13692">
    <property type="entry name" value="Glyco_trans_1_4"/>
    <property type="match status" value="1"/>
</dbReference>
<dbReference type="EMBL" id="PRLM01000002">
    <property type="protein sequence ID" value="RYC74955.1"/>
    <property type="molecule type" value="Genomic_DNA"/>
</dbReference>
<reference evidence="2 3" key="2">
    <citation type="journal article" date="2020" name="Cell Rep.">
        <title>Acquisition and Adaptation of Ultra-small Parasitic Reduced Genome Bacteria to Mammalian Hosts.</title>
        <authorList>
            <person name="McLean J.S."/>
            <person name="Bor B."/>
            <person name="Kerns K.A."/>
            <person name="Liu Q."/>
            <person name="To T.T."/>
            <person name="Solden L."/>
            <person name="Hendrickson E.L."/>
            <person name="Wrighton K."/>
            <person name="Shi W."/>
            <person name="He X."/>
        </authorList>
    </citation>
    <scope>NUCLEOTIDE SEQUENCE [LARGE SCALE GENOMIC DNA]</scope>
    <source>
        <strain evidence="2 3">TM7_G3_2_Rum_HOT_351B</strain>
    </source>
</reference>
<dbReference type="EC" id="2.4.-.-" evidence="2"/>
<keyword evidence="3" id="KW-1185">Reference proteome</keyword>
<dbReference type="RefSeq" id="WP_164998326.1">
    <property type="nucleotide sequence ID" value="NZ_PRLM01000002.1"/>
</dbReference>
<keyword evidence="1" id="KW-0175">Coiled coil</keyword>
<sequence length="447" mass="51717">MIKQNKKNKLSQEEVDALIRENEILRRENKYLKKLTSSKRFKFAERVANGYNGVFPKNTKRRNAIEKVGSVSKVVAAKKRERQIREIAKNISKMASKYEKVIVLNSVPWDLKLKQRPHHLATEFSKKGFFVVYLEYDNVLQNFRTIKDNLIVVNSEVYLGKLPEVCEKCYFLSPNNMPTRYKVLKKMKDLGFGFIYDYLDEFHEDISGDLSIQMEVWDKLADLDPVLCMATATRLHDELKKHLGKDQKIVMASNAVNVRHFDFEKNKTTVPPNDLRNVVKKGNPIVGFYGALAPWIDFELLNDVAEKHKEWSFVYLGVDYNGAAVDLKKAENVYNLGAKNYEMLPRYAKYFDCALIPFKRGEIAKATSPVKLFEYMAAGLPTVCTRDLRECEGYDLVYMSKDDKEFEQNIGKAIAAYGKIENRRKLLAQANENTWEKRVQRVIEALS</sequence>
<protein>
    <submittedName>
        <fullName evidence="2">Teichuronic acid biosynthesis glycosyltransferase TuaH</fullName>
        <ecNumber evidence="2">2.4.-.-</ecNumber>
    </submittedName>
</protein>
<gene>
    <name evidence="2" type="primary">tuaH</name>
    <name evidence="2" type="ORF">G3RUM_00232</name>
</gene>
<dbReference type="Proteomes" id="UP001191019">
    <property type="component" value="Unassembled WGS sequence"/>
</dbReference>
<accession>A0ABY0FQ17</accession>
<dbReference type="GO" id="GO:0016757">
    <property type="term" value="F:glycosyltransferase activity"/>
    <property type="evidence" value="ECO:0007669"/>
    <property type="project" value="UniProtKB-KW"/>
</dbReference>
<organism evidence="2 3">
    <name type="scientific">Candidatus Nanosyncoccus alces</name>
    <dbReference type="NCBI Taxonomy" id="2171997"/>
    <lineage>
        <taxon>Bacteria</taxon>
        <taxon>Candidatus Saccharimonadota</taxon>
        <taxon>Candidatus Nanosyncoccalia</taxon>
        <taxon>Candidatus Nanosyncoccales</taxon>
        <taxon>Candidatus Nanosyncoccaceae</taxon>
        <taxon>Candidatus Nanosyncoccus</taxon>
    </lineage>
</organism>
<feature type="coiled-coil region" evidence="1">
    <location>
        <begin position="8"/>
        <end position="35"/>
    </location>
</feature>
<evidence type="ECO:0000313" key="3">
    <source>
        <dbReference type="Proteomes" id="UP001191019"/>
    </source>
</evidence>
<keyword evidence="2" id="KW-0328">Glycosyltransferase</keyword>
<dbReference type="Gene3D" id="3.40.50.2000">
    <property type="entry name" value="Glycogen Phosphorylase B"/>
    <property type="match status" value="1"/>
</dbReference>
<evidence type="ECO:0000256" key="1">
    <source>
        <dbReference type="SAM" id="Coils"/>
    </source>
</evidence>
<name>A0ABY0FQ17_9BACT</name>
<comment type="caution">
    <text evidence="2">The sequence shown here is derived from an EMBL/GenBank/DDBJ whole genome shotgun (WGS) entry which is preliminary data.</text>
</comment>
<evidence type="ECO:0000313" key="2">
    <source>
        <dbReference type="EMBL" id="RYC74955.1"/>
    </source>
</evidence>
<proteinExistence type="predicted"/>
<dbReference type="SUPFAM" id="SSF53756">
    <property type="entry name" value="UDP-Glycosyltransferase/glycogen phosphorylase"/>
    <property type="match status" value="1"/>
</dbReference>